<dbReference type="Pfam" id="PF08530">
    <property type="entry name" value="PepX_C"/>
    <property type="match status" value="1"/>
</dbReference>
<dbReference type="Gene3D" id="2.60.120.260">
    <property type="entry name" value="Galactose-binding domain-like"/>
    <property type="match status" value="1"/>
</dbReference>
<evidence type="ECO:0000259" key="1">
    <source>
        <dbReference type="SMART" id="SM00939"/>
    </source>
</evidence>
<dbReference type="GO" id="GO:0008239">
    <property type="term" value="F:dipeptidyl-peptidase activity"/>
    <property type="evidence" value="ECO:0007669"/>
    <property type="project" value="InterPro"/>
</dbReference>
<feature type="non-terminal residue" evidence="2">
    <location>
        <position position="1"/>
    </location>
</feature>
<sequence length="255" mass="28590">LKGEENGIIEKLPRVQYYTMGSNKWQSSESWPPKEARMVAYYLGSDGKANSVMGDGILSTTAPGSEDSPDAFVYDPKYPVPSYGGNVCCDGGIIYGGSFDQRKMEIRNDILVYSTDELEKGIEVSGTIEITLFVSSDVKDTDFTVKLIDVYPDGKAYNLDETIQRVRYREGYDKEVFMEKGEVYKLPVSPMSTSNYFAAGHRIRIEVSSSNFPRFSRNLNTGGNNYDEKEGVIAHNKIHHSALYLSRIVLPIVQR</sequence>
<proteinExistence type="predicted"/>
<dbReference type="EMBL" id="BARS01024460">
    <property type="protein sequence ID" value="GAG08151.1"/>
    <property type="molecule type" value="Genomic_DNA"/>
</dbReference>
<dbReference type="SMART" id="SM00939">
    <property type="entry name" value="PepX_C"/>
    <property type="match status" value="1"/>
</dbReference>
<comment type="caution">
    <text evidence="2">The sequence shown here is derived from an EMBL/GenBank/DDBJ whole genome shotgun (WGS) entry which is preliminary data.</text>
</comment>
<dbReference type="SUPFAM" id="SSF49785">
    <property type="entry name" value="Galactose-binding domain-like"/>
    <property type="match status" value="1"/>
</dbReference>
<dbReference type="InterPro" id="IPR005674">
    <property type="entry name" value="CocE/Ser_esterase"/>
</dbReference>
<evidence type="ECO:0000313" key="2">
    <source>
        <dbReference type="EMBL" id="GAG08151.1"/>
    </source>
</evidence>
<reference evidence="2" key="1">
    <citation type="journal article" date="2014" name="Front. Microbiol.">
        <title>High frequency of phylogenetically diverse reductive dehalogenase-homologous genes in deep subseafloor sedimentary metagenomes.</title>
        <authorList>
            <person name="Kawai M."/>
            <person name="Futagami T."/>
            <person name="Toyoda A."/>
            <person name="Takaki Y."/>
            <person name="Nishi S."/>
            <person name="Hori S."/>
            <person name="Arai W."/>
            <person name="Tsubouchi T."/>
            <person name="Morono Y."/>
            <person name="Uchiyama I."/>
            <person name="Ito T."/>
            <person name="Fujiyama A."/>
            <person name="Inagaki F."/>
            <person name="Takami H."/>
        </authorList>
    </citation>
    <scope>NUCLEOTIDE SEQUENCE</scope>
    <source>
        <strain evidence="2">Expedition CK06-06</strain>
    </source>
</reference>
<dbReference type="AlphaFoldDB" id="X0W639"/>
<gene>
    <name evidence="2" type="ORF">S01H1_38826</name>
</gene>
<feature type="domain" description="Xaa-Pro dipeptidyl-peptidase C-terminal" evidence="1">
    <location>
        <begin position="1"/>
        <end position="249"/>
    </location>
</feature>
<name>X0W639_9ZZZZ</name>
<organism evidence="2">
    <name type="scientific">marine sediment metagenome</name>
    <dbReference type="NCBI Taxonomy" id="412755"/>
    <lineage>
        <taxon>unclassified sequences</taxon>
        <taxon>metagenomes</taxon>
        <taxon>ecological metagenomes</taxon>
    </lineage>
</organism>
<protein>
    <recommendedName>
        <fullName evidence="1">Xaa-Pro dipeptidyl-peptidase C-terminal domain-containing protein</fullName>
    </recommendedName>
</protein>
<dbReference type="NCBIfam" id="TIGR00976">
    <property type="entry name" value="CocE_NonD"/>
    <property type="match status" value="1"/>
</dbReference>
<accession>X0W639</accession>
<dbReference type="InterPro" id="IPR013736">
    <property type="entry name" value="Xaa-Pro_dipept_C"/>
</dbReference>
<dbReference type="InterPro" id="IPR008979">
    <property type="entry name" value="Galactose-bd-like_sf"/>
</dbReference>